<evidence type="ECO:0000256" key="5">
    <source>
        <dbReference type="SAM" id="MobiDB-lite"/>
    </source>
</evidence>
<dbReference type="OrthoDB" id="10018316at2759"/>
<dbReference type="SMART" id="SM00064">
    <property type="entry name" value="FYVE"/>
    <property type="match status" value="1"/>
</dbReference>
<evidence type="ECO:0000259" key="6">
    <source>
        <dbReference type="PROSITE" id="PS50178"/>
    </source>
</evidence>
<keyword evidence="3" id="KW-0862">Zinc</keyword>
<dbReference type="Gene3D" id="3.30.40.10">
    <property type="entry name" value="Zinc/RING finger domain, C3HC4 (zinc finger)"/>
    <property type="match status" value="1"/>
</dbReference>
<accession>A0A024TZM6</accession>
<dbReference type="InterPro" id="IPR017455">
    <property type="entry name" value="Znf_FYVE-rel"/>
</dbReference>
<dbReference type="eggNOG" id="KOG0230">
    <property type="taxonomic scope" value="Eukaryota"/>
</dbReference>
<dbReference type="PANTHER" id="PTHR43102">
    <property type="entry name" value="SLR1143 PROTEIN"/>
    <property type="match status" value="1"/>
</dbReference>
<dbReference type="AlphaFoldDB" id="A0A024TZM6"/>
<evidence type="ECO:0000256" key="1">
    <source>
        <dbReference type="ARBA" id="ARBA00022723"/>
    </source>
</evidence>
<feature type="domain" description="FYVE-type" evidence="6">
    <location>
        <begin position="300"/>
        <end position="359"/>
    </location>
</feature>
<feature type="region of interest" description="Disordered" evidence="5">
    <location>
        <begin position="718"/>
        <end position="758"/>
    </location>
</feature>
<protein>
    <recommendedName>
        <fullName evidence="6">FYVE-type domain-containing protein</fullName>
    </recommendedName>
</protein>
<dbReference type="GeneID" id="20085150"/>
<keyword evidence="1" id="KW-0479">Metal-binding</keyword>
<evidence type="ECO:0000256" key="3">
    <source>
        <dbReference type="ARBA" id="ARBA00022833"/>
    </source>
</evidence>
<dbReference type="InterPro" id="IPR011011">
    <property type="entry name" value="Znf_FYVE_PHD"/>
</dbReference>
<dbReference type="EMBL" id="KI913967">
    <property type="protein sequence ID" value="ETV99394.1"/>
    <property type="molecule type" value="Genomic_DNA"/>
</dbReference>
<evidence type="ECO:0000256" key="2">
    <source>
        <dbReference type="ARBA" id="ARBA00022771"/>
    </source>
</evidence>
<feature type="region of interest" description="Disordered" evidence="5">
    <location>
        <begin position="579"/>
        <end position="665"/>
    </location>
</feature>
<dbReference type="PROSITE" id="PS50178">
    <property type="entry name" value="ZF_FYVE"/>
    <property type="match status" value="1"/>
</dbReference>
<keyword evidence="2 4" id="KW-0863">Zinc-finger</keyword>
<sequence>MGQTTPMAQICTTSTMLLPVPPKFFPPVKLNEEDEAHLRRLAKEKLRGMQDLFQGRYPQAMQWVPCEEKGQAASVDGPQVMKTRFVDMDNNSQRAPSSMLYRSTIIVNASFSKVMNAIASCKTDEYRKQMRGLYGANFVDGVCLHKLPTTKQNRPAYFYTALKWCVLQPPTKNGKGLGSDFCFLEYAGIHKETEVHEKMGFCIQQSVSMDKEVPDFAHYGLQRDTFQRTGLLVTATSRDHTVRLTSFCQIQNARLQPAHPRDLELMMFRRVAAVREFAMYLDRDRLGRMQFVERSRWIPDTDRRTCAVCLKMFLFRRKHHCRQCGEVVCNMCSPHREIDATNFGLTRVRICTVCMMRARCNHAISDDYCGSSVCTVNVDTSVVDYLQSPPLQSGRQRGWDDEDPEEVRDPVQQKSDYASLNFVSRHGYKQQPALAYDTVHRSKQAAAAAATTSTTPTFVRTPANLASTPRPVLEFDDDENAVSEFVLTPPPPQPDRIMNRRDFLPQAQLLTSRHQHLLTCPQPTPCSSQMQSQLALLPYPSSFNQASDLESTVSFQTNTTDDTECPYATHNYGKLMAEFQPQPESPQPTRQKRPMPPPFPSQQWMDSSMENPVHPPSNRRNTPSNAMMNPPTSRPAITPNNEHNNLSPLTHPIRDPNSARTAAVSAPHGTTIFHPRVVHGAPVTSLRLPSSHQPPALTDCMKASLSARQALLKARELARPPQQLTHSNARPTKVGGLSHQGQTHPPPQLEKQQNSTHPDHSYLVHQAMLAFARLNQRPASSQPFSPPTHTQMNGIERALDCLNVDIPQLPDRVQVLRSLELMLSSVIMDKDLSDCIRIDDQSRYRPLLTAYPSVENVLRSIGYTSPSASHAVLALEHLNLSVLNYALVAIKSHSGIPPLP</sequence>
<dbReference type="PANTHER" id="PTHR43102:SF2">
    <property type="entry name" value="GAF DOMAIN-CONTAINING PROTEIN"/>
    <property type="match status" value="1"/>
</dbReference>
<organism evidence="7">
    <name type="scientific">Aphanomyces invadans</name>
    <dbReference type="NCBI Taxonomy" id="157072"/>
    <lineage>
        <taxon>Eukaryota</taxon>
        <taxon>Sar</taxon>
        <taxon>Stramenopiles</taxon>
        <taxon>Oomycota</taxon>
        <taxon>Saprolegniomycetes</taxon>
        <taxon>Saprolegniales</taxon>
        <taxon>Verrucalvaceae</taxon>
        <taxon>Aphanomyces</taxon>
    </lineage>
</organism>
<feature type="compositionally biased region" description="Polar residues" evidence="5">
    <location>
        <begin position="601"/>
        <end position="610"/>
    </location>
</feature>
<feature type="region of interest" description="Disordered" evidence="5">
    <location>
        <begin position="387"/>
        <end position="411"/>
    </location>
</feature>
<dbReference type="GO" id="GO:0008270">
    <property type="term" value="F:zinc ion binding"/>
    <property type="evidence" value="ECO:0007669"/>
    <property type="project" value="UniProtKB-KW"/>
</dbReference>
<dbReference type="InterPro" id="IPR000306">
    <property type="entry name" value="Znf_FYVE"/>
</dbReference>
<dbReference type="RefSeq" id="XP_008871950.1">
    <property type="nucleotide sequence ID" value="XM_008873728.1"/>
</dbReference>
<evidence type="ECO:0000313" key="7">
    <source>
        <dbReference type="EMBL" id="ETV99394.1"/>
    </source>
</evidence>
<dbReference type="VEuPathDB" id="FungiDB:H310_08100"/>
<name>A0A024TZM6_9STRA</name>
<evidence type="ECO:0000256" key="4">
    <source>
        <dbReference type="PROSITE-ProRule" id="PRU00091"/>
    </source>
</evidence>
<dbReference type="InterPro" id="IPR013083">
    <property type="entry name" value="Znf_RING/FYVE/PHD"/>
</dbReference>
<proteinExistence type="predicted"/>
<feature type="compositionally biased region" description="Polar residues" evidence="5">
    <location>
        <begin position="618"/>
        <end position="631"/>
    </location>
</feature>
<gene>
    <name evidence="7" type="ORF">H310_08100</name>
</gene>
<dbReference type="STRING" id="157072.A0A024TZM6"/>
<dbReference type="Pfam" id="PF01363">
    <property type="entry name" value="FYVE"/>
    <property type="match status" value="1"/>
</dbReference>
<dbReference type="SUPFAM" id="SSF57903">
    <property type="entry name" value="FYVE/PHD zinc finger"/>
    <property type="match status" value="1"/>
</dbReference>
<feature type="compositionally biased region" description="Polar residues" evidence="5">
    <location>
        <begin position="638"/>
        <end position="648"/>
    </location>
</feature>
<reference evidence="7" key="1">
    <citation type="submission" date="2013-12" db="EMBL/GenBank/DDBJ databases">
        <title>The Genome Sequence of Aphanomyces invadans NJM9701.</title>
        <authorList>
            <consortium name="The Broad Institute Genomics Platform"/>
            <person name="Russ C."/>
            <person name="Tyler B."/>
            <person name="van West P."/>
            <person name="Dieguez-Uribeondo J."/>
            <person name="Young S.K."/>
            <person name="Zeng Q."/>
            <person name="Gargeya S."/>
            <person name="Fitzgerald M."/>
            <person name="Abouelleil A."/>
            <person name="Alvarado L."/>
            <person name="Chapman S.B."/>
            <person name="Gainer-Dewar J."/>
            <person name="Goldberg J."/>
            <person name="Griggs A."/>
            <person name="Gujja S."/>
            <person name="Hansen M."/>
            <person name="Howarth C."/>
            <person name="Imamovic A."/>
            <person name="Ireland A."/>
            <person name="Larimer J."/>
            <person name="McCowan C."/>
            <person name="Murphy C."/>
            <person name="Pearson M."/>
            <person name="Poon T.W."/>
            <person name="Priest M."/>
            <person name="Roberts A."/>
            <person name="Saif S."/>
            <person name="Shea T."/>
            <person name="Sykes S."/>
            <person name="Wortman J."/>
            <person name="Nusbaum C."/>
            <person name="Birren B."/>
        </authorList>
    </citation>
    <scope>NUCLEOTIDE SEQUENCE [LARGE SCALE GENOMIC DNA]</scope>
    <source>
        <strain evidence="7">NJM9701</strain>
    </source>
</reference>